<dbReference type="Proteomes" id="UP000824596">
    <property type="component" value="Unassembled WGS sequence"/>
</dbReference>
<evidence type="ECO:0000256" key="5">
    <source>
        <dbReference type="ARBA" id="ARBA00022670"/>
    </source>
</evidence>
<evidence type="ECO:0000256" key="11">
    <source>
        <dbReference type="ARBA" id="ARBA00023034"/>
    </source>
</evidence>
<keyword evidence="5" id="KW-0645">Protease</keyword>
<feature type="region of interest" description="Disordered" evidence="19">
    <location>
        <begin position="559"/>
        <end position="610"/>
    </location>
</feature>
<evidence type="ECO:0000256" key="21">
    <source>
        <dbReference type="SAM" id="SignalP"/>
    </source>
</evidence>
<evidence type="ECO:0000256" key="4">
    <source>
        <dbReference type="ARBA" id="ARBA00022645"/>
    </source>
</evidence>
<evidence type="ECO:0000313" key="23">
    <source>
        <dbReference type="Proteomes" id="UP000824596"/>
    </source>
</evidence>
<comment type="function">
    <text evidence="14">Protease with a carboxypeptidase B-like function involved in the C-terminal processing of the lysine and arginine residues from protein precursors. Promotes cell fusion and is involved in the programmed cell death.</text>
</comment>
<evidence type="ECO:0000256" key="14">
    <source>
        <dbReference type="ARBA" id="ARBA00037042"/>
    </source>
</evidence>
<evidence type="ECO:0000256" key="17">
    <source>
        <dbReference type="ARBA" id="ARBA00040628"/>
    </source>
</evidence>
<dbReference type="InterPro" id="IPR029058">
    <property type="entry name" value="AB_hydrolase_fold"/>
</dbReference>
<accession>A0A9P8SES3</accession>
<dbReference type="EMBL" id="JAIZPD010000016">
    <property type="protein sequence ID" value="KAH0958326.1"/>
    <property type="molecule type" value="Genomic_DNA"/>
</dbReference>
<dbReference type="Gene3D" id="3.40.50.1820">
    <property type="entry name" value="alpha/beta hydrolase"/>
    <property type="match status" value="1"/>
</dbReference>
<evidence type="ECO:0000256" key="19">
    <source>
        <dbReference type="SAM" id="MobiDB-lite"/>
    </source>
</evidence>
<feature type="transmembrane region" description="Helical" evidence="20">
    <location>
        <begin position="500"/>
        <end position="517"/>
    </location>
</feature>
<sequence length="610" mass="67808">MAWTSSPFVVARLWSVLLLLVLSRPLGTVADKCAADYFVRDLPGVPKDSPPIKMHAGHIEVTPEHHGNMFFWHFQNKHIANRQRTVIWVNGGPGCSSEDGALMEVGPYRVKDEQNLVLNNGSWNEFANLLFVDNPVGTGFSFVDTDSFVHELDTMAEQFVQFLDKFFALFPEYDRDHIYIAGESFAGQYIPYIAKSIVDRNKKNPGNEWNLKGLLIGNGWVSPKAQYQAYLKFALQKGLVDKDSEIANQLLAKQRICDKMLSTNPGHVNYNECEDVLSTLLRIASTGSGDNACYNMYDGLTPYLRRPAVIRALHVSDQRNTGWQECSGAVGSAFRSKNSKPADQLLPDLIKQVPVLFFSGAEDLICNHMGTELMIDNLEWSGGKGFEVTPGNWAPRRTWTFEGEVAGFWQEARNLTYVLYHNASHMVPFDFPRRSRDMLDRFMGVDISSIGGEPTDSRIDGEKGPETTVGGVSNHTQSVEETRKKVEEAKWAAYRKSGETVLVIVAMAAAAWGYFIWRQRRKGAIYRALRGEDHAGQGNPRTAAFRGGQSSDDLEATAFDETSLDDLGVESSAVPGESRYSIGDDSDGEEMENLKPRNGVTKGDAGDNTS</sequence>
<keyword evidence="8 21" id="KW-0732">Signal</keyword>
<proteinExistence type="inferred from homology"/>
<dbReference type="SUPFAM" id="SSF53474">
    <property type="entry name" value="alpha/beta-Hydrolases"/>
    <property type="match status" value="1"/>
</dbReference>
<comment type="caution">
    <text evidence="22">The sequence shown here is derived from an EMBL/GenBank/DDBJ whole genome shotgun (WGS) entry which is preliminary data.</text>
</comment>
<dbReference type="PANTHER" id="PTHR11802">
    <property type="entry name" value="SERINE PROTEASE FAMILY S10 SERINE CARBOXYPEPTIDASE"/>
    <property type="match status" value="1"/>
</dbReference>
<keyword evidence="9" id="KW-0378">Hydrolase</keyword>
<protein>
    <recommendedName>
        <fullName evidence="17">Pheromone-processing carboxypeptidase KEX1</fullName>
        <ecNumber evidence="15">3.4.16.6</ecNumber>
    </recommendedName>
    <alternativeName>
        <fullName evidence="18">Carboxypeptidase D</fullName>
    </alternativeName>
    <alternativeName>
        <fullName evidence="16">Pheromone-processing carboxypeptidase kex1</fullName>
    </alternativeName>
</protein>
<gene>
    <name evidence="22" type="ORF">HRG_10627</name>
</gene>
<feature type="chain" id="PRO_5040315017" description="Pheromone-processing carboxypeptidase KEX1" evidence="21">
    <location>
        <begin position="31"/>
        <end position="610"/>
    </location>
</feature>
<dbReference type="EC" id="3.4.16.6" evidence="15"/>
<dbReference type="GeneID" id="68359755"/>
<dbReference type="AlphaFoldDB" id="A0A9P8SES3"/>
<organism evidence="22 23">
    <name type="scientific">Hirsutella rhossiliensis</name>
    <dbReference type="NCBI Taxonomy" id="111463"/>
    <lineage>
        <taxon>Eukaryota</taxon>
        <taxon>Fungi</taxon>
        <taxon>Dikarya</taxon>
        <taxon>Ascomycota</taxon>
        <taxon>Pezizomycotina</taxon>
        <taxon>Sordariomycetes</taxon>
        <taxon>Hypocreomycetidae</taxon>
        <taxon>Hypocreales</taxon>
        <taxon>Ophiocordycipitaceae</taxon>
        <taxon>Hirsutella</taxon>
    </lineage>
</organism>
<keyword evidence="10 20" id="KW-1133">Transmembrane helix</keyword>
<feature type="region of interest" description="Disordered" evidence="19">
    <location>
        <begin position="453"/>
        <end position="481"/>
    </location>
</feature>
<comment type="subcellular location">
    <subcellularLocation>
        <location evidence="2">Golgi apparatus</location>
        <location evidence="2">trans-Golgi network membrane</location>
        <topology evidence="2">Single-pass type I membrane protein</topology>
    </subcellularLocation>
</comment>
<keyword evidence="12 20" id="KW-0472">Membrane</keyword>
<evidence type="ECO:0000256" key="16">
    <source>
        <dbReference type="ARBA" id="ARBA00040403"/>
    </source>
</evidence>
<evidence type="ECO:0000256" key="10">
    <source>
        <dbReference type="ARBA" id="ARBA00022989"/>
    </source>
</evidence>
<dbReference type="GO" id="GO:0006508">
    <property type="term" value="P:proteolysis"/>
    <property type="evidence" value="ECO:0007669"/>
    <property type="project" value="UniProtKB-KW"/>
</dbReference>
<evidence type="ECO:0000256" key="12">
    <source>
        <dbReference type="ARBA" id="ARBA00023136"/>
    </source>
</evidence>
<dbReference type="OrthoDB" id="443318at2759"/>
<evidence type="ECO:0000256" key="13">
    <source>
        <dbReference type="ARBA" id="ARBA00023180"/>
    </source>
</evidence>
<keyword evidence="6 20" id="KW-0812">Transmembrane</keyword>
<dbReference type="PRINTS" id="PR00724">
    <property type="entry name" value="CRBOXYPTASEC"/>
</dbReference>
<dbReference type="RefSeq" id="XP_044715839.1">
    <property type="nucleotide sequence ID" value="XM_044869097.1"/>
</dbReference>
<keyword evidence="23" id="KW-1185">Reference proteome</keyword>
<reference evidence="22" key="1">
    <citation type="submission" date="2021-09" db="EMBL/GenBank/DDBJ databases">
        <title>A high-quality genome of the endoparasitic fungus Hirsutella rhossiliensis with a comparison of Hirsutella genomes reveals transposable elements contributing to genome size variation.</title>
        <authorList>
            <person name="Lin R."/>
            <person name="Jiao Y."/>
            <person name="Sun X."/>
            <person name="Ling J."/>
            <person name="Xie B."/>
            <person name="Cheng X."/>
        </authorList>
    </citation>
    <scope>NUCLEOTIDE SEQUENCE</scope>
    <source>
        <strain evidence="22">HR02</strain>
    </source>
</reference>
<evidence type="ECO:0000256" key="3">
    <source>
        <dbReference type="ARBA" id="ARBA00009431"/>
    </source>
</evidence>
<evidence type="ECO:0000256" key="6">
    <source>
        <dbReference type="ARBA" id="ARBA00022692"/>
    </source>
</evidence>
<evidence type="ECO:0000313" key="22">
    <source>
        <dbReference type="EMBL" id="KAH0958326.1"/>
    </source>
</evidence>
<feature type="compositionally biased region" description="Basic and acidic residues" evidence="19">
    <location>
        <begin position="455"/>
        <end position="465"/>
    </location>
</feature>
<evidence type="ECO:0000256" key="7">
    <source>
        <dbReference type="ARBA" id="ARBA00022703"/>
    </source>
</evidence>
<dbReference type="Pfam" id="PF00450">
    <property type="entry name" value="Peptidase_S10"/>
    <property type="match status" value="1"/>
</dbReference>
<comment type="catalytic activity">
    <reaction evidence="1">
        <text>Preferential release of a C-terminal arginine or lysine residue.</text>
        <dbReference type="EC" id="3.4.16.6"/>
    </reaction>
</comment>
<keyword evidence="7" id="KW-0053">Apoptosis</keyword>
<evidence type="ECO:0000256" key="20">
    <source>
        <dbReference type="SAM" id="Phobius"/>
    </source>
</evidence>
<keyword evidence="11" id="KW-0333">Golgi apparatus</keyword>
<evidence type="ECO:0000256" key="18">
    <source>
        <dbReference type="ARBA" id="ARBA00042717"/>
    </source>
</evidence>
<dbReference type="GO" id="GO:0006915">
    <property type="term" value="P:apoptotic process"/>
    <property type="evidence" value="ECO:0007669"/>
    <property type="project" value="UniProtKB-KW"/>
</dbReference>
<evidence type="ECO:0000256" key="2">
    <source>
        <dbReference type="ARBA" id="ARBA00004393"/>
    </source>
</evidence>
<evidence type="ECO:0000256" key="9">
    <source>
        <dbReference type="ARBA" id="ARBA00022801"/>
    </source>
</evidence>
<keyword evidence="13" id="KW-0325">Glycoprotein</keyword>
<feature type="signal peptide" evidence="21">
    <location>
        <begin position="1"/>
        <end position="30"/>
    </location>
</feature>
<evidence type="ECO:0000256" key="1">
    <source>
        <dbReference type="ARBA" id="ARBA00001003"/>
    </source>
</evidence>
<dbReference type="GO" id="GO:0005802">
    <property type="term" value="C:trans-Golgi network"/>
    <property type="evidence" value="ECO:0007669"/>
    <property type="project" value="TreeGrafter"/>
</dbReference>
<name>A0A9P8SES3_9HYPO</name>
<dbReference type="InterPro" id="IPR001563">
    <property type="entry name" value="Peptidase_S10"/>
</dbReference>
<comment type="similarity">
    <text evidence="3">Belongs to the peptidase S10 family.</text>
</comment>
<keyword evidence="4 22" id="KW-0121">Carboxypeptidase</keyword>
<evidence type="ECO:0000256" key="8">
    <source>
        <dbReference type="ARBA" id="ARBA00022729"/>
    </source>
</evidence>
<dbReference type="GO" id="GO:0004185">
    <property type="term" value="F:serine-type carboxypeptidase activity"/>
    <property type="evidence" value="ECO:0007669"/>
    <property type="project" value="UniProtKB-EC"/>
</dbReference>
<evidence type="ECO:0000256" key="15">
    <source>
        <dbReference type="ARBA" id="ARBA00038895"/>
    </source>
</evidence>
<dbReference type="PANTHER" id="PTHR11802:SF190">
    <property type="entry name" value="PHEROMONE-PROCESSING CARBOXYPEPTIDASE KEX1"/>
    <property type="match status" value="1"/>
</dbReference>